<evidence type="ECO:0000256" key="15">
    <source>
        <dbReference type="PIRSR" id="PIRSR036497-1"/>
    </source>
</evidence>
<evidence type="ECO:0000259" key="18">
    <source>
        <dbReference type="Pfam" id="PF03447"/>
    </source>
</evidence>
<evidence type="ECO:0000256" key="9">
    <source>
        <dbReference type="ARBA" id="ARBA00022857"/>
    </source>
</evidence>
<feature type="binding site" evidence="16">
    <location>
        <position position="229"/>
    </location>
    <ligand>
        <name>L-homoserine</name>
        <dbReference type="ChEBI" id="CHEBI:57476"/>
    </ligand>
</feature>
<dbReference type="EMBL" id="LNZH02000200">
    <property type="protein sequence ID" value="OCB86601.1"/>
    <property type="molecule type" value="Genomic_DNA"/>
</dbReference>
<dbReference type="AlphaFoldDB" id="A0A9Q5HVB9"/>
<dbReference type="SUPFAM" id="SSF55347">
    <property type="entry name" value="Glyceraldehyde-3-phosphate dehydrogenase-like, C-terminal domain"/>
    <property type="match status" value="1"/>
</dbReference>
<dbReference type="SUPFAM" id="SSF51735">
    <property type="entry name" value="NAD(P)-binding Rossmann-fold domains"/>
    <property type="match status" value="1"/>
</dbReference>
<dbReference type="PANTHER" id="PTHR43070">
    <property type="match status" value="1"/>
</dbReference>
<dbReference type="InterPro" id="IPR005106">
    <property type="entry name" value="Asp/hSer_DH_NAD-bd"/>
</dbReference>
<accession>A0A9Q5HVB9</accession>
<evidence type="ECO:0000256" key="12">
    <source>
        <dbReference type="ARBA" id="ARBA00048841"/>
    </source>
</evidence>
<feature type="domain" description="Homoserine dehydrogenase catalytic" evidence="17">
    <location>
        <begin position="179"/>
        <end position="380"/>
    </location>
</feature>
<evidence type="ECO:0000256" key="5">
    <source>
        <dbReference type="ARBA" id="ARBA00013213"/>
    </source>
</evidence>
<keyword evidence="8 14" id="KW-0791">Threonine biosynthesis</keyword>
<keyword evidence="10 14" id="KW-0560">Oxidoreductase</keyword>
<evidence type="ECO:0000259" key="17">
    <source>
        <dbReference type="Pfam" id="PF00742"/>
    </source>
</evidence>
<evidence type="ECO:0000256" key="8">
    <source>
        <dbReference type="ARBA" id="ARBA00022697"/>
    </source>
</evidence>
<dbReference type="Pfam" id="PF03447">
    <property type="entry name" value="NAD_binding_3"/>
    <property type="match status" value="1"/>
</dbReference>
<dbReference type="Pfam" id="PF00742">
    <property type="entry name" value="Homoserine_dh"/>
    <property type="match status" value="1"/>
</dbReference>
<evidence type="ECO:0000256" key="3">
    <source>
        <dbReference type="ARBA" id="ARBA00005062"/>
    </source>
</evidence>
<feature type="active site" description="Proton donor" evidence="15">
    <location>
        <position position="244"/>
    </location>
</feature>
<dbReference type="Gene3D" id="3.30.360.10">
    <property type="entry name" value="Dihydrodipicolinate Reductase, domain 2"/>
    <property type="match status" value="1"/>
</dbReference>
<dbReference type="GO" id="GO:0009090">
    <property type="term" value="P:homoserine biosynthetic process"/>
    <property type="evidence" value="ECO:0007669"/>
    <property type="project" value="TreeGrafter"/>
</dbReference>
<evidence type="ECO:0000256" key="6">
    <source>
        <dbReference type="ARBA" id="ARBA00013376"/>
    </source>
</evidence>
<evidence type="ECO:0000313" key="20">
    <source>
        <dbReference type="Proteomes" id="UP000757232"/>
    </source>
</evidence>
<dbReference type="PANTHER" id="PTHR43070:SF5">
    <property type="entry name" value="HOMOSERINE DEHYDROGENASE"/>
    <property type="match status" value="1"/>
</dbReference>
<comment type="pathway">
    <text evidence="3">Amino-acid biosynthesis; L-methionine biosynthesis via de novo pathway; L-homoserine from L-aspartate: step 3/3.</text>
</comment>
<dbReference type="GO" id="GO:0009086">
    <property type="term" value="P:methionine biosynthetic process"/>
    <property type="evidence" value="ECO:0007669"/>
    <property type="project" value="UniProtKB-KW"/>
</dbReference>
<comment type="pathway">
    <text evidence="2">Amino-acid biosynthesis; L-threonine biosynthesis; L-threonine from L-aspartate: step 3/5.</text>
</comment>
<dbReference type="GO" id="GO:0009088">
    <property type="term" value="P:threonine biosynthetic process"/>
    <property type="evidence" value="ECO:0007669"/>
    <property type="project" value="UniProtKB-KW"/>
</dbReference>
<keyword evidence="20" id="KW-1185">Reference proteome</keyword>
<dbReference type="InterPro" id="IPR011147">
    <property type="entry name" value="Bifunc_Aspkin/hSer_DH"/>
</dbReference>
<dbReference type="GO" id="GO:0004412">
    <property type="term" value="F:homoserine dehydrogenase activity"/>
    <property type="evidence" value="ECO:0007669"/>
    <property type="project" value="UniProtKB-EC"/>
</dbReference>
<dbReference type="InterPro" id="IPR036291">
    <property type="entry name" value="NAD(P)-bd_dom_sf"/>
</dbReference>
<dbReference type="FunFam" id="3.30.360.10:FF:000006">
    <property type="entry name" value="Bifunctional aspartokinase/homoserine dehydrogenase"/>
    <property type="match status" value="1"/>
</dbReference>
<comment type="catalytic activity">
    <reaction evidence="12">
        <text>L-homoserine + NADP(+) = L-aspartate 4-semialdehyde + NADPH + H(+)</text>
        <dbReference type="Rhea" id="RHEA:15761"/>
        <dbReference type="ChEBI" id="CHEBI:15378"/>
        <dbReference type="ChEBI" id="CHEBI:57476"/>
        <dbReference type="ChEBI" id="CHEBI:57783"/>
        <dbReference type="ChEBI" id="CHEBI:58349"/>
        <dbReference type="ChEBI" id="CHEBI:537519"/>
        <dbReference type="EC" id="1.1.1.3"/>
    </reaction>
    <physiologicalReaction direction="right-to-left" evidence="12">
        <dbReference type="Rhea" id="RHEA:15763"/>
    </physiologicalReaction>
</comment>
<comment type="function">
    <text evidence="13">Catalyzes the conversion of L-aspartate-beta-semialdehyde (L-Asa) to L-homoserine (L-Hse), the third step in the biosynthesis of amino acids that derive from aspartate (the aspartate family of amino acids), including methioinine and threonine, the latter of which is a precursor to isoleucine; production of homoserine leads to a branch-point in the pathway as it can either be O-phosphorylated for processing to threonine, or O-acylated for processing to methionine.</text>
</comment>
<evidence type="ECO:0000256" key="2">
    <source>
        <dbReference type="ARBA" id="ARBA00005056"/>
    </source>
</evidence>
<comment type="cofactor">
    <cofactor evidence="1">
        <name>a metal cation</name>
        <dbReference type="ChEBI" id="CHEBI:25213"/>
    </cofactor>
</comment>
<feature type="domain" description="Aspartate/homoserine dehydrogenase NAD-binding" evidence="18">
    <location>
        <begin position="14"/>
        <end position="144"/>
    </location>
</feature>
<proteinExistence type="inferred from homology"/>
<evidence type="ECO:0000256" key="13">
    <source>
        <dbReference type="ARBA" id="ARBA00059589"/>
    </source>
</evidence>
<comment type="caution">
    <text evidence="19">The sequence shown here is derived from an EMBL/GenBank/DDBJ whole genome shotgun (WGS) entry which is preliminary data.</text>
</comment>
<dbReference type="EC" id="1.1.1.3" evidence="5 14"/>
<gene>
    <name evidence="19" type="ORF">A7U60_g6279</name>
</gene>
<evidence type="ECO:0000256" key="4">
    <source>
        <dbReference type="ARBA" id="ARBA00006753"/>
    </source>
</evidence>
<sequence>MSDQTKPILVAVVGVGLVGAEFVDQLLSLPKEYFQIVALVSSDATLFAADGLAIDRSSWKGVYQQSKGPTIISALAAELYALVNAGRKVVLVDNTAAETVAHMYPNFLTGGVNVITPNKKAFSSDQELFDSILRATAQGGARFLNEATVGAGLPIISTLKDLVATGDTVLFIQYILPSENKLSRTQVTKIEGVFSGTMSYIFNNFSTPSSGGPSFSSVVKAARDNGYTEPHPGDDLNGADVARKLTILSRMIPVLREALPQGYKSVDTRSLVPPALEGLETGDQFMSRLPDFDGEFEAVRAEAQHENKVLRYVGVIDVEKRVVKASLEKYENAHPFATSLGGSDNIIMFHTKRYGTRPLIVQGAGAGAAVTAMGVLSDLLKLANR</sequence>
<dbReference type="Proteomes" id="UP000757232">
    <property type="component" value="Unassembled WGS sequence"/>
</dbReference>
<evidence type="ECO:0000256" key="16">
    <source>
        <dbReference type="PIRSR" id="PIRSR036497-2"/>
    </source>
</evidence>
<keyword evidence="11 14" id="KW-0486">Methionine biosynthesis</keyword>
<evidence type="ECO:0000256" key="14">
    <source>
        <dbReference type="PIRNR" id="PIRNR036497"/>
    </source>
</evidence>
<reference evidence="19" key="1">
    <citation type="submission" date="2016-06" db="EMBL/GenBank/DDBJ databases">
        <title>Draft Genome sequence of the fungus Inonotus baumii.</title>
        <authorList>
            <person name="Zhu H."/>
            <person name="Lin W."/>
        </authorList>
    </citation>
    <scope>NUCLEOTIDE SEQUENCE</scope>
    <source>
        <strain evidence="19">821</strain>
    </source>
</reference>
<comment type="similarity">
    <text evidence="4 14">Belongs to the homoserine dehydrogenase family.</text>
</comment>
<feature type="binding site" evidence="16">
    <location>
        <begin position="14"/>
        <end position="19"/>
    </location>
    <ligand>
        <name>NADP(+)</name>
        <dbReference type="ChEBI" id="CHEBI:58349"/>
    </ligand>
</feature>
<evidence type="ECO:0000256" key="11">
    <source>
        <dbReference type="ARBA" id="ARBA00023167"/>
    </source>
</evidence>
<protein>
    <recommendedName>
        <fullName evidence="6 14">Homoserine dehydrogenase</fullName>
        <shortName evidence="14">HDH</shortName>
        <ecNumber evidence="5 14">1.1.1.3</ecNumber>
    </recommendedName>
</protein>
<evidence type="ECO:0000256" key="1">
    <source>
        <dbReference type="ARBA" id="ARBA00001920"/>
    </source>
</evidence>
<evidence type="ECO:0000256" key="7">
    <source>
        <dbReference type="ARBA" id="ARBA00022605"/>
    </source>
</evidence>
<evidence type="ECO:0000256" key="10">
    <source>
        <dbReference type="ARBA" id="ARBA00023002"/>
    </source>
</evidence>
<name>A0A9Q5HVB9_SANBA</name>
<organism evidence="19 20">
    <name type="scientific">Sanghuangporus baumii</name>
    <name type="common">Phellinus baumii</name>
    <dbReference type="NCBI Taxonomy" id="108892"/>
    <lineage>
        <taxon>Eukaryota</taxon>
        <taxon>Fungi</taxon>
        <taxon>Dikarya</taxon>
        <taxon>Basidiomycota</taxon>
        <taxon>Agaricomycotina</taxon>
        <taxon>Agaricomycetes</taxon>
        <taxon>Hymenochaetales</taxon>
        <taxon>Hymenochaetaceae</taxon>
        <taxon>Sanghuangporus</taxon>
    </lineage>
</organism>
<dbReference type="InterPro" id="IPR001342">
    <property type="entry name" value="HDH_cat"/>
</dbReference>
<feature type="binding site" evidence="16">
    <location>
        <position position="119"/>
    </location>
    <ligand>
        <name>NADPH</name>
        <dbReference type="ChEBI" id="CHEBI:57783"/>
    </ligand>
</feature>
<dbReference type="PIRSF" id="PIRSF036497">
    <property type="entry name" value="HDH_short"/>
    <property type="match status" value="1"/>
</dbReference>
<evidence type="ECO:0000313" key="19">
    <source>
        <dbReference type="EMBL" id="OCB86601.1"/>
    </source>
</evidence>
<dbReference type="Gene3D" id="3.40.50.720">
    <property type="entry name" value="NAD(P)-binding Rossmann-like Domain"/>
    <property type="match status" value="1"/>
</dbReference>
<feature type="binding site" evidence="16">
    <location>
        <position position="95"/>
    </location>
    <ligand>
        <name>NADPH</name>
        <dbReference type="ChEBI" id="CHEBI:57783"/>
    </ligand>
</feature>
<dbReference type="GO" id="GO:0050661">
    <property type="term" value="F:NADP binding"/>
    <property type="evidence" value="ECO:0007669"/>
    <property type="project" value="InterPro"/>
</dbReference>
<dbReference type="OrthoDB" id="67851at2759"/>
<dbReference type="InterPro" id="IPR022697">
    <property type="entry name" value="HDH_short"/>
</dbReference>
<keyword evidence="7 14" id="KW-0028">Amino-acid biosynthesis</keyword>
<keyword evidence="9 14" id="KW-0521">NADP</keyword>